<dbReference type="GO" id="GO:0046872">
    <property type="term" value="F:metal ion binding"/>
    <property type="evidence" value="ECO:0007669"/>
    <property type="project" value="UniProtKB-KW"/>
</dbReference>
<evidence type="ECO:0000256" key="4">
    <source>
        <dbReference type="ARBA" id="ARBA00023014"/>
    </source>
</evidence>
<dbReference type="SUPFAM" id="SSF50022">
    <property type="entry name" value="ISP domain"/>
    <property type="match status" value="1"/>
</dbReference>
<evidence type="ECO:0000313" key="6">
    <source>
        <dbReference type="EMBL" id="ABS67634.1"/>
    </source>
</evidence>
<evidence type="ECO:0000259" key="5">
    <source>
        <dbReference type="PROSITE" id="PS51296"/>
    </source>
</evidence>
<dbReference type="PROSITE" id="PS51296">
    <property type="entry name" value="RIESKE"/>
    <property type="match status" value="1"/>
</dbReference>
<dbReference type="Proteomes" id="UP000002417">
    <property type="component" value="Chromosome"/>
</dbReference>
<dbReference type="PANTHER" id="PTHR40261">
    <property type="match status" value="1"/>
</dbReference>
<sequence length="124" mass="13091">MNAARLRDHVVIAQAGAIAEGEARAVPLPGTAKDKLVLVRRNGVLRAFRDACPHYGDTPLAWRAGAYLNAGRDRIVCAAHGAEFDIETGRCVLGAALGLSLEMVSVTVNAAGDVLLEQENKGEE</sequence>
<dbReference type="OrthoDB" id="9794175at2"/>
<gene>
    <name evidence="6" type="ordered locus">Xaut_2392</name>
</gene>
<evidence type="ECO:0000256" key="3">
    <source>
        <dbReference type="ARBA" id="ARBA00023004"/>
    </source>
</evidence>
<dbReference type="eggNOG" id="COG2146">
    <property type="taxonomic scope" value="Bacteria"/>
</dbReference>
<reference evidence="6 7" key="1">
    <citation type="submission" date="2007-07" db="EMBL/GenBank/DDBJ databases">
        <title>Complete sequence of chromosome of Xanthobacter autotrophicus Py2.</title>
        <authorList>
            <consortium name="US DOE Joint Genome Institute"/>
            <person name="Copeland A."/>
            <person name="Lucas S."/>
            <person name="Lapidus A."/>
            <person name="Barry K."/>
            <person name="Glavina del Rio T."/>
            <person name="Hammon N."/>
            <person name="Israni S."/>
            <person name="Dalin E."/>
            <person name="Tice H."/>
            <person name="Pitluck S."/>
            <person name="Sims D."/>
            <person name="Brettin T."/>
            <person name="Bruce D."/>
            <person name="Detter J.C."/>
            <person name="Han C."/>
            <person name="Tapia R."/>
            <person name="Brainard J."/>
            <person name="Schmutz J."/>
            <person name="Larimer F."/>
            <person name="Land M."/>
            <person name="Hauser L."/>
            <person name="Kyrpides N."/>
            <person name="Kim E."/>
            <person name="Ensigns S.A."/>
            <person name="Richardson P."/>
        </authorList>
    </citation>
    <scope>NUCLEOTIDE SEQUENCE [LARGE SCALE GENOMIC DNA]</scope>
    <source>
        <strain evidence="7">ATCC BAA-1158 / Py2</strain>
    </source>
</reference>
<name>A7IHZ1_XANP2</name>
<organism evidence="6 7">
    <name type="scientific">Xanthobacter autotrophicus (strain ATCC BAA-1158 / Py2)</name>
    <dbReference type="NCBI Taxonomy" id="78245"/>
    <lineage>
        <taxon>Bacteria</taxon>
        <taxon>Pseudomonadati</taxon>
        <taxon>Pseudomonadota</taxon>
        <taxon>Alphaproteobacteria</taxon>
        <taxon>Hyphomicrobiales</taxon>
        <taxon>Xanthobacteraceae</taxon>
        <taxon>Xanthobacter</taxon>
    </lineage>
</organism>
<dbReference type="GO" id="GO:0051537">
    <property type="term" value="F:2 iron, 2 sulfur cluster binding"/>
    <property type="evidence" value="ECO:0007669"/>
    <property type="project" value="UniProtKB-KW"/>
</dbReference>
<protein>
    <submittedName>
        <fullName evidence="6">Rieske (2Fe-2S) domain protein</fullName>
    </submittedName>
</protein>
<dbReference type="PhylomeDB" id="A7IHZ1"/>
<dbReference type="KEGG" id="xau:Xaut_2392"/>
<dbReference type="STRING" id="78245.Xaut_2392"/>
<dbReference type="EMBL" id="CP000781">
    <property type="protein sequence ID" value="ABS67634.1"/>
    <property type="molecule type" value="Genomic_DNA"/>
</dbReference>
<dbReference type="Pfam" id="PF00355">
    <property type="entry name" value="Rieske"/>
    <property type="match status" value="1"/>
</dbReference>
<evidence type="ECO:0000313" key="7">
    <source>
        <dbReference type="Proteomes" id="UP000002417"/>
    </source>
</evidence>
<keyword evidence="1" id="KW-0001">2Fe-2S</keyword>
<evidence type="ECO:0000256" key="1">
    <source>
        <dbReference type="ARBA" id="ARBA00022714"/>
    </source>
</evidence>
<dbReference type="AlphaFoldDB" id="A7IHZ1"/>
<accession>A7IHZ1</accession>
<keyword evidence="3" id="KW-0408">Iron</keyword>
<keyword evidence="7" id="KW-1185">Reference proteome</keyword>
<dbReference type="InterPro" id="IPR036922">
    <property type="entry name" value="Rieske_2Fe-2S_sf"/>
</dbReference>
<keyword evidence="4" id="KW-0411">Iron-sulfur</keyword>
<proteinExistence type="predicted"/>
<evidence type="ECO:0000256" key="2">
    <source>
        <dbReference type="ARBA" id="ARBA00022723"/>
    </source>
</evidence>
<dbReference type="CDD" id="cd03467">
    <property type="entry name" value="Rieske"/>
    <property type="match status" value="1"/>
</dbReference>
<keyword evidence="2" id="KW-0479">Metal-binding</keyword>
<dbReference type="PANTHER" id="PTHR40261:SF1">
    <property type="entry name" value="RIESKE DOMAIN-CONTAINING PROTEIN"/>
    <property type="match status" value="1"/>
</dbReference>
<dbReference type="HOGENOM" id="CLU_055690_4_3_5"/>
<feature type="domain" description="Rieske" evidence="5">
    <location>
        <begin position="10"/>
        <end position="96"/>
    </location>
</feature>
<dbReference type="InterPro" id="IPR017941">
    <property type="entry name" value="Rieske_2Fe-2S"/>
</dbReference>
<dbReference type="Gene3D" id="2.102.10.10">
    <property type="entry name" value="Rieske [2Fe-2S] iron-sulphur domain"/>
    <property type="match status" value="1"/>
</dbReference>